<evidence type="ECO:0000256" key="9">
    <source>
        <dbReference type="ARBA" id="ARBA00023306"/>
    </source>
</evidence>
<dbReference type="InterPro" id="IPR006073">
    <property type="entry name" value="GTP-bd"/>
</dbReference>
<dbReference type="HAMAP" id="MF_00321">
    <property type="entry name" value="GTPase_EngB"/>
    <property type="match status" value="1"/>
</dbReference>
<keyword evidence="8 10" id="KW-0717">Septation</keyword>
<keyword evidence="7 10" id="KW-0342">GTP-binding</keyword>
<evidence type="ECO:0000313" key="13">
    <source>
        <dbReference type="Proteomes" id="UP000315938"/>
    </source>
</evidence>
<dbReference type="PROSITE" id="PS51706">
    <property type="entry name" value="G_ENGB"/>
    <property type="match status" value="1"/>
</dbReference>
<evidence type="ECO:0000256" key="7">
    <source>
        <dbReference type="ARBA" id="ARBA00023134"/>
    </source>
</evidence>
<reference evidence="12 13" key="1">
    <citation type="submission" date="2019-07" db="EMBL/GenBank/DDBJ databases">
        <title>Genome sequence of Acholeplasma laidlawii strain with increased resistance to erythromycin.</title>
        <authorList>
            <person name="Medvedeva E.S."/>
            <person name="Baranova N.B."/>
            <person name="Siniagina M.N."/>
            <person name="Mouzykantov A."/>
            <person name="Chernova O.A."/>
            <person name="Chernov V.M."/>
        </authorList>
    </citation>
    <scope>NUCLEOTIDE SEQUENCE [LARGE SCALE GENOMIC DNA]</scope>
    <source>
        <strain evidence="12 13">PG8REry</strain>
    </source>
</reference>
<protein>
    <recommendedName>
        <fullName evidence="10">Probable GTP-binding protein EngB</fullName>
    </recommendedName>
</protein>
<comment type="similarity">
    <text evidence="2 10">Belongs to the TRAFAC class TrmE-Era-EngA-EngB-Septin-like GTPase superfamily. EngB GTPase family.</text>
</comment>
<evidence type="ECO:0000256" key="5">
    <source>
        <dbReference type="ARBA" id="ARBA00022741"/>
    </source>
</evidence>
<gene>
    <name evidence="10" type="primary">engB</name>
    <name evidence="12" type="ORF">FNV44_02930</name>
</gene>
<evidence type="ECO:0000256" key="8">
    <source>
        <dbReference type="ARBA" id="ARBA00023210"/>
    </source>
</evidence>
<dbReference type="OMA" id="AKVDQCP"/>
<evidence type="ECO:0000256" key="2">
    <source>
        <dbReference type="ARBA" id="ARBA00009638"/>
    </source>
</evidence>
<keyword evidence="3 10" id="KW-0132">Cell division</keyword>
<evidence type="ECO:0000256" key="4">
    <source>
        <dbReference type="ARBA" id="ARBA00022723"/>
    </source>
</evidence>
<dbReference type="Pfam" id="PF01926">
    <property type="entry name" value="MMR_HSR1"/>
    <property type="match status" value="1"/>
</dbReference>
<dbReference type="GO" id="GO:0000917">
    <property type="term" value="P:division septum assembly"/>
    <property type="evidence" value="ECO:0007669"/>
    <property type="project" value="UniProtKB-KW"/>
</dbReference>
<dbReference type="GO" id="GO:0005525">
    <property type="term" value="F:GTP binding"/>
    <property type="evidence" value="ECO:0007669"/>
    <property type="project" value="UniProtKB-UniRule"/>
</dbReference>
<comment type="caution">
    <text evidence="12">The sequence shown here is derived from an EMBL/GenBank/DDBJ whole genome shotgun (WGS) entry which is preliminary data.</text>
</comment>
<keyword evidence="4" id="KW-0479">Metal-binding</keyword>
<dbReference type="InterPro" id="IPR019987">
    <property type="entry name" value="GTP-bd_ribosome_bio_YsxC"/>
</dbReference>
<dbReference type="AlphaFoldDB" id="A0A553III8"/>
<dbReference type="Gene3D" id="3.40.50.300">
    <property type="entry name" value="P-loop containing nucleotide triphosphate hydrolases"/>
    <property type="match status" value="1"/>
</dbReference>
<keyword evidence="9 10" id="KW-0131">Cell cycle</keyword>
<dbReference type="PANTHER" id="PTHR11649">
    <property type="entry name" value="MSS1/TRME-RELATED GTP-BINDING PROTEIN"/>
    <property type="match status" value="1"/>
</dbReference>
<dbReference type="SMR" id="A0A553III8"/>
<dbReference type="CDD" id="cd01876">
    <property type="entry name" value="YihA_EngB"/>
    <property type="match status" value="1"/>
</dbReference>
<dbReference type="GO" id="GO:0005829">
    <property type="term" value="C:cytosol"/>
    <property type="evidence" value="ECO:0007669"/>
    <property type="project" value="TreeGrafter"/>
</dbReference>
<dbReference type="Proteomes" id="UP000315938">
    <property type="component" value="Unassembled WGS sequence"/>
</dbReference>
<comment type="function">
    <text evidence="10">Necessary for normal cell division and for the maintenance of normal septation.</text>
</comment>
<evidence type="ECO:0000259" key="11">
    <source>
        <dbReference type="PROSITE" id="PS51706"/>
    </source>
</evidence>
<dbReference type="GO" id="GO:0046872">
    <property type="term" value="F:metal ion binding"/>
    <property type="evidence" value="ECO:0007669"/>
    <property type="project" value="UniProtKB-KW"/>
</dbReference>
<keyword evidence="5 10" id="KW-0547">Nucleotide-binding</keyword>
<dbReference type="SUPFAM" id="SSF52540">
    <property type="entry name" value="P-loop containing nucleoside triphosphate hydrolases"/>
    <property type="match status" value="1"/>
</dbReference>
<sequence length="191" mass="21929">MMIKQAEFITSAVSITDLPKDDFDHFLILGRSNVGKSSLINAITNRKKLARVSQTPGKTITLNLYLLNQSLYLVDAPGYGYAKRSKTQTLTFMRMINEYIQLNGHLKKIILLVDFNIGPTQDDLDMYIELQAFDVDIIVVTTKYDKVKSSHRLKQEKVIRSKFFEGQKIYFTSSETKFGIDKLINEEFSNE</sequence>
<dbReference type="InterPro" id="IPR027417">
    <property type="entry name" value="P-loop_NTPase"/>
</dbReference>
<evidence type="ECO:0000313" key="12">
    <source>
        <dbReference type="EMBL" id="TRY00015.1"/>
    </source>
</evidence>
<proteinExistence type="inferred from homology"/>
<evidence type="ECO:0000256" key="10">
    <source>
        <dbReference type="HAMAP-Rule" id="MF_00321"/>
    </source>
</evidence>
<keyword evidence="6" id="KW-0460">Magnesium</keyword>
<dbReference type="NCBIfam" id="TIGR03598">
    <property type="entry name" value="GTPase_YsxC"/>
    <property type="match status" value="1"/>
</dbReference>
<comment type="cofactor">
    <cofactor evidence="1">
        <name>Mg(2+)</name>
        <dbReference type="ChEBI" id="CHEBI:18420"/>
    </cofactor>
</comment>
<organism evidence="12 13">
    <name type="scientific">Acholeplasma laidlawii</name>
    <dbReference type="NCBI Taxonomy" id="2148"/>
    <lineage>
        <taxon>Bacteria</taxon>
        <taxon>Bacillati</taxon>
        <taxon>Mycoplasmatota</taxon>
        <taxon>Mollicutes</taxon>
        <taxon>Acholeplasmatales</taxon>
        <taxon>Acholeplasmataceae</taxon>
        <taxon>Acholeplasma</taxon>
    </lineage>
</organism>
<evidence type="ECO:0000256" key="6">
    <source>
        <dbReference type="ARBA" id="ARBA00022842"/>
    </source>
</evidence>
<feature type="domain" description="EngB-type G" evidence="11">
    <location>
        <begin position="22"/>
        <end position="191"/>
    </location>
</feature>
<accession>A0A553III8</accession>
<dbReference type="PANTHER" id="PTHR11649:SF13">
    <property type="entry name" value="ENGB-TYPE G DOMAIN-CONTAINING PROTEIN"/>
    <property type="match status" value="1"/>
</dbReference>
<evidence type="ECO:0000256" key="3">
    <source>
        <dbReference type="ARBA" id="ARBA00022618"/>
    </source>
</evidence>
<name>A0A553III8_ACHLA</name>
<evidence type="ECO:0000256" key="1">
    <source>
        <dbReference type="ARBA" id="ARBA00001946"/>
    </source>
</evidence>
<dbReference type="EMBL" id="VKID01000001">
    <property type="protein sequence ID" value="TRY00015.1"/>
    <property type="molecule type" value="Genomic_DNA"/>
</dbReference>
<dbReference type="InterPro" id="IPR030393">
    <property type="entry name" value="G_ENGB_dom"/>
</dbReference>